<proteinExistence type="predicted"/>
<organism evidence="1">
    <name type="scientific">marine metagenome</name>
    <dbReference type="NCBI Taxonomy" id="408172"/>
    <lineage>
        <taxon>unclassified sequences</taxon>
        <taxon>metagenomes</taxon>
        <taxon>ecological metagenomes</taxon>
    </lineage>
</organism>
<protein>
    <submittedName>
        <fullName evidence="1">Uncharacterized protein</fullName>
    </submittedName>
</protein>
<reference evidence="1" key="1">
    <citation type="submission" date="2018-05" db="EMBL/GenBank/DDBJ databases">
        <authorList>
            <person name="Lanie J.A."/>
            <person name="Ng W.-L."/>
            <person name="Kazmierczak K.M."/>
            <person name="Andrzejewski T.M."/>
            <person name="Davidsen T.M."/>
            <person name="Wayne K.J."/>
            <person name="Tettelin H."/>
            <person name="Glass J.I."/>
            <person name="Rusch D."/>
            <person name="Podicherti R."/>
            <person name="Tsui H.-C.T."/>
            <person name="Winkler M.E."/>
        </authorList>
    </citation>
    <scope>NUCLEOTIDE SEQUENCE</scope>
</reference>
<dbReference type="AlphaFoldDB" id="A0A382FQI8"/>
<accession>A0A382FQI8</accession>
<dbReference type="EMBL" id="UINC01051322">
    <property type="protein sequence ID" value="SVB65338.1"/>
    <property type="molecule type" value="Genomic_DNA"/>
</dbReference>
<gene>
    <name evidence="1" type="ORF">METZ01_LOCUS218192</name>
</gene>
<feature type="non-terminal residue" evidence="1">
    <location>
        <position position="1"/>
    </location>
</feature>
<sequence length="45" mass="4606">VAVTIKTVEALTKGPPTSQTDGPLSLSGCFLFSLRIPVDTAATTT</sequence>
<name>A0A382FQI8_9ZZZZ</name>
<evidence type="ECO:0000313" key="1">
    <source>
        <dbReference type="EMBL" id="SVB65338.1"/>
    </source>
</evidence>